<dbReference type="Gene3D" id="1.20.1250.20">
    <property type="entry name" value="MFS general substrate transporter like domains"/>
    <property type="match status" value="2"/>
</dbReference>
<gene>
    <name evidence="10" type="ORF">ACFPOE_05775</name>
</gene>
<feature type="region of interest" description="Disordered" evidence="7">
    <location>
        <begin position="458"/>
        <end position="478"/>
    </location>
</feature>
<comment type="similarity">
    <text evidence="2">Belongs to the major facilitator superfamily. Nitrate/nitrite porter (TC 2.A.1.8) family.</text>
</comment>
<keyword evidence="5" id="KW-0534">Nitrate assimilation</keyword>
<dbReference type="SUPFAM" id="SSF103473">
    <property type="entry name" value="MFS general substrate transporter"/>
    <property type="match status" value="1"/>
</dbReference>
<dbReference type="InterPro" id="IPR020846">
    <property type="entry name" value="MFS_dom"/>
</dbReference>
<evidence type="ECO:0000256" key="2">
    <source>
        <dbReference type="ARBA" id="ARBA00008432"/>
    </source>
</evidence>
<feature type="transmembrane region" description="Helical" evidence="8">
    <location>
        <begin position="281"/>
        <end position="302"/>
    </location>
</feature>
<evidence type="ECO:0000313" key="10">
    <source>
        <dbReference type="EMBL" id="MFC5497034.1"/>
    </source>
</evidence>
<protein>
    <submittedName>
        <fullName evidence="10">Nitrate/nitrite transporter</fullName>
    </submittedName>
</protein>
<reference evidence="11" key="1">
    <citation type="journal article" date="2019" name="Int. J. Syst. Evol. Microbiol.">
        <title>The Global Catalogue of Microorganisms (GCM) 10K type strain sequencing project: providing services to taxonomists for standard genome sequencing and annotation.</title>
        <authorList>
            <consortium name="The Broad Institute Genomics Platform"/>
            <consortium name="The Broad Institute Genome Sequencing Center for Infectious Disease"/>
            <person name="Wu L."/>
            <person name="Ma J."/>
        </authorList>
    </citation>
    <scope>NUCLEOTIDE SEQUENCE [LARGE SCALE GENOMIC DNA]</scope>
    <source>
        <strain evidence="11">CCUG 57401</strain>
    </source>
</reference>
<dbReference type="Pfam" id="PF07690">
    <property type="entry name" value="MFS_1"/>
    <property type="match status" value="1"/>
</dbReference>
<keyword evidence="3 8" id="KW-0812">Transmembrane</keyword>
<dbReference type="RefSeq" id="WP_376849068.1">
    <property type="nucleotide sequence ID" value="NZ_JBHSMF010000005.1"/>
</dbReference>
<dbReference type="InterPro" id="IPR036259">
    <property type="entry name" value="MFS_trans_sf"/>
</dbReference>
<feature type="transmembrane region" description="Helical" evidence="8">
    <location>
        <begin position="206"/>
        <end position="223"/>
    </location>
</feature>
<dbReference type="InterPro" id="IPR011701">
    <property type="entry name" value="MFS"/>
</dbReference>
<feature type="transmembrane region" description="Helical" evidence="8">
    <location>
        <begin position="351"/>
        <end position="370"/>
    </location>
</feature>
<comment type="caution">
    <text evidence="10">The sequence shown here is derived from an EMBL/GenBank/DDBJ whole genome shotgun (WGS) entry which is preliminary data.</text>
</comment>
<feature type="transmembrane region" description="Helical" evidence="8">
    <location>
        <begin position="391"/>
        <end position="411"/>
    </location>
</feature>
<dbReference type="PROSITE" id="PS50850">
    <property type="entry name" value="MFS"/>
    <property type="match status" value="1"/>
</dbReference>
<evidence type="ECO:0000313" key="11">
    <source>
        <dbReference type="Proteomes" id="UP001596037"/>
    </source>
</evidence>
<feature type="compositionally biased region" description="Low complexity" evidence="7">
    <location>
        <begin position="28"/>
        <end position="40"/>
    </location>
</feature>
<comment type="subcellular location">
    <subcellularLocation>
        <location evidence="1">Membrane</location>
        <topology evidence="1">Multi-pass membrane protein</topology>
    </subcellularLocation>
</comment>
<dbReference type="PANTHER" id="PTHR23515">
    <property type="entry name" value="HIGH-AFFINITY NITRATE TRANSPORTER 2.3"/>
    <property type="match status" value="1"/>
</dbReference>
<proteinExistence type="inferred from homology"/>
<evidence type="ECO:0000256" key="5">
    <source>
        <dbReference type="ARBA" id="ARBA00023063"/>
    </source>
</evidence>
<evidence type="ECO:0000256" key="1">
    <source>
        <dbReference type="ARBA" id="ARBA00004141"/>
    </source>
</evidence>
<sequence length="478" mass="52054">MQARWPVPHGQAGGDRPEPPPACAGKEPGNPGAATAATGPPTVTRQAWSVLAVSTLSFTVCFMVWMMFGVIGIPIRKTLNLNATEFGLLTAMPVLTGSLVRVPLGIWTDRYGGRIVMALLMAATVPAIWLMSYATAYWHFLAIGLFVGLAGGSFSVGTPYVARWFPKKRQGFAMGVYGAGNSGAAVNKFVAPVLLVSFGWTMVPQVYAAVMLGTVILFWFFSYSDPSHLVPSSVRFSDQLKMLKDPHVLRYCQYYSIVFGGYVALSLWMVQYYVGEFGLDIRIAALLAACFSLPGGVLRAVGGWLSDKFGAHTMTWWVMWVSWICLFLLSYPQTDFTILTVNGPRSFHLGLNVYAFTVLMFVLGIAWAFGKASTFKYISDQYPENIGTVSGIVGLAGGLGGFVLPIMFGALMDLTGIRSSAFMLMYCVVWVSLIWMYFTEVRRTEVMGSHAAEGPSFPHLLQPSSPPPLGQAFQKASS</sequence>
<organism evidence="10 11">
    <name type="scientific">Caenimonas terrae</name>
    <dbReference type="NCBI Taxonomy" id="696074"/>
    <lineage>
        <taxon>Bacteria</taxon>
        <taxon>Pseudomonadati</taxon>
        <taxon>Pseudomonadota</taxon>
        <taxon>Betaproteobacteria</taxon>
        <taxon>Burkholderiales</taxon>
        <taxon>Comamonadaceae</taxon>
        <taxon>Caenimonas</taxon>
    </lineage>
</organism>
<keyword evidence="11" id="KW-1185">Reference proteome</keyword>
<dbReference type="InterPro" id="IPR044772">
    <property type="entry name" value="NO3_transporter"/>
</dbReference>
<evidence type="ECO:0000256" key="6">
    <source>
        <dbReference type="ARBA" id="ARBA00023136"/>
    </source>
</evidence>
<feature type="domain" description="Major facilitator superfamily (MFS) profile" evidence="9">
    <location>
        <begin position="49"/>
        <end position="444"/>
    </location>
</feature>
<keyword evidence="4 8" id="KW-1133">Transmembrane helix</keyword>
<evidence type="ECO:0000256" key="8">
    <source>
        <dbReference type="SAM" id="Phobius"/>
    </source>
</evidence>
<name>A0ABW0NDM8_9BURK</name>
<accession>A0ABW0NDM8</accession>
<feature type="region of interest" description="Disordered" evidence="7">
    <location>
        <begin position="1"/>
        <end position="40"/>
    </location>
</feature>
<evidence type="ECO:0000256" key="7">
    <source>
        <dbReference type="SAM" id="MobiDB-lite"/>
    </source>
</evidence>
<feature type="transmembrane region" description="Helical" evidence="8">
    <location>
        <begin position="417"/>
        <end position="438"/>
    </location>
</feature>
<dbReference type="Proteomes" id="UP001596037">
    <property type="component" value="Unassembled WGS sequence"/>
</dbReference>
<feature type="transmembrane region" description="Helical" evidence="8">
    <location>
        <begin position="111"/>
        <end position="131"/>
    </location>
</feature>
<feature type="transmembrane region" description="Helical" evidence="8">
    <location>
        <begin position="254"/>
        <end position="275"/>
    </location>
</feature>
<feature type="transmembrane region" description="Helical" evidence="8">
    <location>
        <begin position="50"/>
        <end position="74"/>
    </location>
</feature>
<evidence type="ECO:0000256" key="3">
    <source>
        <dbReference type="ARBA" id="ARBA00022692"/>
    </source>
</evidence>
<feature type="transmembrane region" description="Helical" evidence="8">
    <location>
        <begin position="86"/>
        <end position="104"/>
    </location>
</feature>
<keyword evidence="6 8" id="KW-0472">Membrane</keyword>
<dbReference type="CDD" id="cd17341">
    <property type="entry name" value="MFS_NRT2_like"/>
    <property type="match status" value="1"/>
</dbReference>
<evidence type="ECO:0000256" key="4">
    <source>
        <dbReference type="ARBA" id="ARBA00022989"/>
    </source>
</evidence>
<evidence type="ECO:0000259" key="9">
    <source>
        <dbReference type="PROSITE" id="PS50850"/>
    </source>
</evidence>
<feature type="transmembrane region" description="Helical" evidence="8">
    <location>
        <begin position="314"/>
        <end position="331"/>
    </location>
</feature>
<dbReference type="EMBL" id="JBHSMF010000005">
    <property type="protein sequence ID" value="MFC5497034.1"/>
    <property type="molecule type" value="Genomic_DNA"/>
</dbReference>
<feature type="transmembrane region" description="Helical" evidence="8">
    <location>
        <begin position="137"/>
        <end position="162"/>
    </location>
</feature>